<feature type="compositionally biased region" description="Low complexity" evidence="13">
    <location>
        <begin position="203"/>
        <end position="216"/>
    </location>
</feature>
<keyword evidence="6 12" id="KW-0812">Transmembrane</keyword>
<keyword evidence="7 12" id="KW-0653">Protein transport</keyword>
<proteinExistence type="inferred from homology"/>
<sequence length="216" mass="20453">MENVILTVHLILAATLVGIVLLQRSEGGGLGMGGGGGGAGGGVMSGRAAANALSRLTWILGVAIFATSITLTILAARQASNSSIMDQFGGTAGQQQPAGSLPGLPAYTPPPTTAGNPLVPPSPDAADDGAAETAPATPQAVDPVTPPAAEAPVTEAPATTAPEAVAPAAPEPVAPAAPEAAAPDAVAPPAPASPVQGGPVEDSPASAAPAAPAATN</sequence>
<feature type="compositionally biased region" description="Low complexity" evidence="13">
    <location>
        <begin position="176"/>
        <end position="185"/>
    </location>
</feature>
<feature type="region of interest" description="Disordered" evidence="13">
    <location>
        <begin position="87"/>
        <end position="216"/>
    </location>
</feature>
<evidence type="ECO:0000256" key="1">
    <source>
        <dbReference type="ARBA" id="ARBA00004651"/>
    </source>
</evidence>
<dbReference type="Proteomes" id="UP000296374">
    <property type="component" value="Chromosome"/>
</dbReference>
<comment type="similarity">
    <text evidence="2 12">Belongs to the SecG family.</text>
</comment>
<evidence type="ECO:0000256" key="12">
    <source>
        <dbReference type="RuleBase" id="RU365087"/>
    </source>
</evidence>
<evidence type="ECO:0000256" key="6">
    <source>
        <dbReference type="ARBA" id="ARBA00022692"/>
    </source>
</evidence>
<dbReference type="AlphaFoldDB" id="A0A4P7HI79"/>
<dbReference type="Pfam" id="PF03840">
    <property type="entry name" value="SecG"/>
    <property type="match status" value="1"/>
</dbReference>
<dbReference type="GO" id="GO:0043952">
    <property type="term" value="P:protein transport by the Sec complex"/>
    <property type="evidence" value="ECO:0007669"/>
    <property type="project" value="TreeGrafter"/>
</dbReference>
<dbReference type="PANTHER" id="PTHR34182">
    <property type="entry name" value="PROTEIN-EXPORT MEMBRANE PROTEIN SECG"/>
    <property type="match status" value="1"/>
</dbReference>
<keyword evidence="9 12" id="KW-0811">Translocation</keyword>
<dbReference type="NCBIfam" id="TIGR00810">
    <property type="entry name" value="secG"/>
    <property type="match status" value="1"/>
</dbReference>
<keyword evidence="10 12" id="KW-0472">Membrane</keyword>
<comment type="subcellular location">
    <subcellularLocation>
        <location evidence="1 12">Cell membrane</location>
        <topology evidence="1 12">Multi-pass membrane protein</topology>
    </subcellularLocation>
</comment>
<feature type="transmembrane region" description="Helical" evidence="12">
    <location>
        <begin position="56"/>
        <end position="76"/>
    </location>
</feature>
<evidence type="ECO:0000256" key="5">
    <source>
        <dbReference type="ARBA" id="ARBA00022475"/>
    </source>
</evidence>
<protein>
    <recommendedName>
        <fullName evidence="3 12">Protein-export membrane protein SecG</fullName>
    </recommendedName>
</protein>
<keyword evidence="8 12" id="KW-1133">Transmembrane helix</keyword>
<keyword evidence="4 12" id="KW-0813">Transport</keyword>
<dbReference type="InterPro" id="IPR004692">
    <property type="entry name" value="SecG"/>
</dbReference>
<feature type="compositionally biased region" description="Low complexity" evidence="13">
    <location>
        <begin position="131"/>
        <end position="168"/>
    </location>
</feature>
<reference evidence="15" key="1">
    <citation type="submission" date="2019-03" db="EMBL/GenBank/DDBJ databases">
        <authorList>
            <person name="Li J."/>
        </authorList>
    </citation>
    <scope>NUCLEOTIDE SEQUENCE [LARGE SCALE GENOMIC DNA]</scope>
    <source>
        <strain evidence="15">2251</strain>
    </source>
</reference>
<evidence type="ECO:0000256" key="13">
    <source>
        <dbReference type="SAM" id="MobiDB-lite"/>
    </source>
</evidence>
<dbReference type="GO" id="GO:0065002">
    <property type="term" value="P:intracellular protein transmembrane transport"/>
    <property type="evidence" value="ECO:0007669"/>
    <property type="project" value="TreeGrafter"/>
</dbReference>
<name>A0A4P7HI79_9RHOB</name>
<comment type="function">
    <text evidence="11 12">Involved in protein export. Participates in an early event of protein translocation.</text>
</comment>
<evidence type="ECO:0000313" key="15">
    <source>
        <dbReference type="Proteomes" id="UP000296374"/>
    </source>
</evidence>
<evidence type="ECO:0000256" key="3">
    <source>
        <dbReference type="ARBA" id="ARBA00017876"/>
    </source>
</evidence>
<comment type="caution">
    <text evidence="12">Lacks conserved residue(s) required for the propagation of feature annotation.</text>
</comment>
<evidence type="ECO:0000313" key="14">
    <source>
        <dbReference type="EMBL" id="QBX33754.1"/>
    </source>
</evidence>
<evidence type="ECO:0000256" key="2">
    <source>
        <dbReference type="ARBA" id="ARBA00008445"/>
    </source>
</evidence>
<evidence type="ECO:0000256" key="9">
    <source>
        <dbReference type="ARBA" id="ARBA00023010"/>
    </source>
</evidence>
<evidence type="ECO:0000256" key="11">
    <source>
        <dbReference type="ARBA" id="ARBA00025182"/>
    </source>
</evidence>
<dbReference type="KEGG" id="plia:E4191_02730"/>
<dbReference type="GO" id="GO:0009306">
    <property type="term" value="P:protein secretion"/>
    <property type="evidence" value="ECO:0007669"/>
    <property type="project" value="UniProtKB-UniRule"/>
</dbReference>
<feature type="compositionally biased region" description="Pro residues" evidence="13">
    <location>
        <begin position="107"/>
        <end position="123"/>
    </location>
</feature>
<evidence type="ECO:0000256" key="8">
    <source>
        <dbReference type="ARBA" id="ARBA00022989"/>
    </source>
</evidence>
<accession>A0A4P7HI79</accession>
<keyword evidence="5 12" id="KW-1003">Cell membrane</keyword>
<dbReference type="RefSeq" id="WP_135312050.1">
    <property type="nucleotide sequence ID" value="NZ_CP038439.1"/>
</dbReference>
<gene>
    <name evidence="14" type="primary">secG</name>
    <name evidence="14" type="ORF">E4191_02730</name>
</gene>
<dbReference type="GO" id="GO:0015450">
    <property type="term" value="F:protein-transporting ATPase activity"/>
    <property type="evidence" value="ECO:0007669"/>
    <property type="project" value="UniProtKB-UniRule"/>
</dbReference>
<evidence type="ECO:0000256" key="10">
    <source>
        <dbReference type="ARBA" id="ARBA00023136"/>
    </source>
</evidence>
<dbReference type="PRINTS" id="PR01651">
    <property type="entry name" value="SECGEXPORT"/>
</dbReference>
<organism evidence="14 15">
    <name type="scientific">Paracoccus liaowanqingii</name>
    <dbReference type="NCBI Taxonomy" id="2560053"/>
    <lineage>
        <taxon>Bacteria</taxon>
        <taxon>Pseudomonadati</taxon>
        <taxon>Pseudomonadota</taxon>
        <taxon>Alphaproteobacteria</taxon>
        <taxon>Rhodobacterales</taxon>
        <taxon>Paracoccaceae</taxon>
        <taxon>Paracoccus</taxon>
    </lineage>
</organism>
<dbReference type="GO" id="GO:0005886">
    <property type="term" value="C:plasma membrane"/>
    <property type="evidence" value="ECO:0007669"/>
    <property type="project" value="UniProtKB-SubCell"/>
</dbReference>
<evidence type="ECO:0000256" key="7">
    <source>
        <dbReference type="ARBA" id="ARBA00022927"/>
    </source>
</evidence>
<evidence type="ECO:0000256" key="4">
    <source>
        <dbReference type="ARBA" id="ARBA00022448"/>
    </source>
</evidence>
<dbReference type="PANTHER" id="PTHR34182:SF1">
    <property type="entry name" value="PROTEIN-EXPORT MEMBRANE PROTEIN SECG"/>
    <property type="match status" value="1"/>
</dbReference>
<dbReference type="EMBL" id="CP038439">
    <property type="protein sequence ID" value="QBX33754.1"/>
    <property type="molecule type" value="Genomic_DNA"/>
</dbReference>